<proteinExistence type="predicted"/>
<dbReference type="OrthoDB" id="422086at2759"/>
<sequence>MLAPTDSASLPGSVFLPLIKISALLVTGYAVHRALSPPNPPPAPKACIDNRTLFERAIRHVTFCSKVSRPLLHVLLFALSPRLSVRTPNSVSSFPTLFTVSIALLLDMRARERSRSRGLLLVPHSVRLV</sequence>
<comment type="caution">
    <text evidence="1">The sequence shown here is derived from an EMBL/GenBank/DDBJ whole genome shotgun (WGS) entry which is preliminary data.</text>
</comment>
<accession>A0A060SND9</accession>
<name>A0A060SND9_PYCCI</name>
<dbReference type="AlphaFoldDB" id="A0A060SND9"/>
<keyword evidence="2" id="KW-1185">Reference proteome</keyword>
<evidence type="ECO:0000313" key="2">
    <source>
        <dbReference type="Proteomes" id="UP000029665"/>
    </source>
</evidence>
<evidence type="ECO:0000313" key="1">
    <source>
        <dbReference type="EMBL" id="CDO73943.1"/>
    </source>
</evidence>
<dbReference type="EMBL" id="CCBP010000124">
    <property type="protein sequence ID" value="CDO73943.1"/>
    <property type="molecule type" value="Genomic_DNA"/>
</dbReference>
<gene>
    <name evidence="1" type="ORF">BN946_scf185016.g100</name>
</gene>
<organism evidence="1 2">
    <name type="scientific">Pycnoporus cinnabarinus</name>
    <name type="common">Cinnabar-red polypore</name>
    <name type="synonym">Trametes cinnabarina</name>
    <dbReference type="NCBI Taxonomy" id="5643"/>
    <lineage>
        <taxon>Eukaryota</taxon>
        <taxon>Fungi</taxon>
        <taxon>Dikarya</taxon>
        <taxon>Basidiomycota</taxon>
        <taxon>Agaricomycotina</taxon>
        <taxon>Agaricomycetes</taxon>
        <taxon>Polyporales</taxon>
        <taxon>Polyporaceae</taxon>
        <taxon>Trametes</taxon>
    </lineage>
</organism>
<protein>
    <submittedName>
        <fullName evidence="1">Uncharacterized protein</fullName>
    </submittedName>
</protein>
<reference evidence="1" key="1">
    <citation type="submission" date="2014-01" db="EMBL/GenBank/DDBJ databases">
        <title>The genome of the white-rot fungus Pycnoporus cinnabarinus: a basidiomycete model with a versatile arsenal for lignocellulosic biomass breakdown.</title>
        <authorList>
            <person name="Levasseur A."/>
            <person name="Lomascolo A."/>
            <person name="Ruiz-Duenas F.J."/>
            <person name="Uzan E."/>
            <person name="Piumi F."/>
            <person name="Kues U."/>
            <person name="Ram A.F.J."/>
            <person name="Murat C."/>
            <person name="Haon M."/>
            <person name="Benoit I."/>
            <person name="Arfi Y."/>
            <person name="Chevret D."/>
            <person name="Drula E."/>
            <person name="Kwon M.J."/>
            <person name="Gouret P."/>
            <person name="Lesage-Meessen L."/>
            <person name="Lombard V."/>
            <person name="Mariette J."/>
            <person name="Noirot C."/>
            <person name="Park J."/>
            <person name="Patyshakuliyeva A."/>
            <person name="Wieneger R.A.B."/>
            <person name="Wosten H.A.B."/>
            <person name="Martin F."/>
            <person name="Coutinho P.M."/>
            <person name="de Vries R."/>
            <person name="Martinez A.T."/>
            <person name="Klopp C."/>
            <person name="Pontarotti P."/>
            <person name="Henrissat B."/>
            <person name="Record E."/>
        </authorList>
    </citation>
    <scope>NUCLEOTIDE SEQUENCE [LARGE SCALE GENOMIC DNA]</scope>
    <source>
        <strain evidence="1">BRFM137</strain>
    </source>
</reference>
<dbReference type="HOGENOM" id="CLU_1949912_0_0_1"/>
<dbReference type="Proteomes" id="UP000029665">
    <property type="component" value="Unassembled WGS sequence"/>
</dbReference>